<dbReference type="AlphaFoldDB" id="A0A1C4F8N5"/>
<accession>A0A1C4F8N5</accession>
<proteinExistence type="predicted"/>
<evidence type="ECO:0000313" key="1">
    <source>
        <dbReference type="EMBL" id="SCC52357.1"/>
    </source>
</evidence>
<reference evidence="2" key="1">
    <citation type="submission" date="2016-08" db="EMBL/GenBank/DDBJ databases">
        <authorList>
            <person name="Loux V."/>
            <person name="Rue O."/>
        </authorList>
    </citation>
    <scope>NUCLEOTIDE SEQUENCE [LARGE SCALE GENOMIC DNA]</scope>
    <source>
        <strain evidence="2">INRA Bc05-F1</strain>
    </source>
</reference>
<gene>
    <name evidence="1" type="ORF">BC05F1_04136</name>
</gene>
<protein>
    <submittedName>
        <fullName evidence="1">Uncharacterized protein</fullName>
    </submittedName>
</protein>
<evidence type="ECO:0000313" key="2">
    <source>
        <dbReference type="Proteomes" id="UP000196052"/>
    </source>
</evidence>
<sequence length="66" mass="7466">MQALLLLALVLLEESPIIIKLTNRFAPKTIIVDEEDLGNGKLKNTISKDLHQHIYHSGLQLFESKI</sequence>
<dbReference type="EMBL" id="FMBE01000014">
    <property type="protein sequence ID" value="SCC52357.1"/>
    <property type="molecule type" value="Genomic_DNA"/>
</dbReference>
<dbReference type="Proteomes" id="UP000196052">
    <property type="component" value="Unassembled WGS sequence"/>
</dbReference>
<organism evidence="1 2">
    <name type="scientific">Bacillus wiedmannii</name>
    <dbReference type="NCBI Taxonomy" id="1890302"/>
    <lineage>
        <taxon>Bacteria</taxon>
        <taxon>Bacillati</taxon>
        <taxon>Bacillota</taxon>
        <taxon>Bacilli</taxon>
        <taxon>Bacillales</taxon>
        <taxon>Bacillaceae</taxon>
        <taxon>Bacillus</taxon>
        <taxon>Bacillus cereus group</taxon>
    </lineage>
</organism>
<name>A0A1C4F8N5_9BACI</name>